<dbReference type="PROSITE" id="PS00101">
    <property type="entry name" value="HEXAPEP_TRANSFERASES"/>
    <property type="match status" value="1"/>
</dbReference>
<dbReference type="PANTHER" id="PTHR23416:SF23">
    <property type="entry name" value="ACETYLTRANSFERASE C18B11.09C-RELATED"/>
    <property type="match status" value="1"/>
</dbReference>
<dbReference type="RefSeq" id="WP_090168320.1">
    <property type="nucleotide sequence ID" value="NZ_FOFB01000011.1"/>
</dbReference>
<evidence type="ECO:0000256" key="1">
    <source>
        <dbReference type="ARBA" id="ARBA00007274"/>
    </source>
</evidence>
<dbReference type="PANTHER" id="PTHR23416">
    <property type="entry name" value="SIALIC ACID SYNTHASE-RELATED"/>
    <property type="match status" value="1"/>
</dbReference>
<dbReference type="SUPFAM" id="SSF51161">
    <property type="entry name" value="Trimeric LpxA-like enzymes"/>
    <property type="match status" value="1"/>
</dbReference>
<dbReference type="OrthoDB" id="9814490at2"/>
<name>A0A1H9GNL9_9BACT</name>
<dbReference type="EMBL" id="FOFB01000011">
    <property type="protein sequence ID" value="SEQ51593.1"/>
    <property type="molecule type" value="Genomic_DNA"/>
</dbReference>
<dbReference type="Pfam" id="PF00132">
    <property type="entry name" value="Hexapep"/>
    <property type="match status" value="1"/>
</dbReference>
<gene>
    <name evidence="6" type="ORF">SAMN05444359_11135</name>
</gene>
<keyword evidence="4" id="KW-0012">Acyltransferase</keyword>
<dbReference type="GO" id="GO:0008374">
    <property type="term" value="F:O-acyltransferase activity"/>
    <property type="evidence" value="ECO:0007669"/>
    <property type="project" value="TreeGrafter"/>
</dbReference>
<keyword evidence="7" id="KW-1185">Reference proteome</keyword>
<evidence type="ECO:0000256" key="3">
    <source>
        <dbReference type="ARBA" id="ARBA00022737"/>
    </source>
</evidence>
<keyword evidence="2 6" id="KW-0808">Transferase</keyword>
<accession>A0A1H9GNL9</accession>
<feature type="transmembrane region" description="Helical" evidence="5">
    <location>
        <begin position="24"/>
        <end position="45"/>
    </location>
</feature>
<evidence type="ECO:0000256" key="2">
    <source>
        <dbReference type="ARBA" id="ARBA00022679"/>
    </source>
</evidence>
<dbReference type="Proteomes" id="UP000199021">
    <property type="component" value="Unassembled WGS sequence"/>
</dbReference>
<dbReference type="FunCoup" id="A0A1H9GNL9">
    <property type="interactions" value="110"/>
</dbReference>
<keyword evidence="5" id="KW-0812">Transmembrane</keyword>
<keyword evidence="5" id="KW-1133">Transmembrane helix</keyword>
<organism evidence="6 7">
    <name type="scientific">Neolewinella agarilytica</name>
    <dbReference type="NCBI Taxonomy" id="478744"/>
    <lineage>
        <taxon>Bacteria</taxon>
        <taxon>Pseudomonadati</taxon>
        <taxon>Bacteroidota</taxon>
        <taxon>Saprospiria</taxon>
        <taxon>Saprospirales</taxon>
        <taxon>Lewinellaceae</taxon>
        <taxon>Neolewinella</taxon>
    </lineage>
</organism>
<evidence type="ECO:0000256" key="4">
    <source>
        <dbReference type="ARBA" id="ARBA00023315"/>
    </source>
</evidence>
<dbReference type="InterPro" id="IPR018357">
    <property type="entry name" value="Hexapep_transf_CS"/>
</dbReference>
<evidence type="ECO:0000256" key="5">
    <source>
        <dbReference type="SAM" id="Phobius"/>
    </source>
</evidence>
<proteinExistence type="inferred from homology"/>
<evidence type="ECO:0000313" key="6">
    <source>
        <dbReference type="EMBL" id="SEQ51593.1"/>
    </source>
</evidence>
<dbReference type="InterPro" id="IPR011004">
    <property type="entry name" value="Trimer_LpxA-like_sf"/>
</dbReference>
<dbReference type="GO" id="GO:0005829">
    <property type="term" value="C:cytosol"/>
    <property type="evidence" value="ECO:0007669"/>
    <property type="project" value="TreeGrafter"/>
</dbReference>
<dbReference type="InterPro" id="IPR051159">
    <property type="entry name" value="Hexapeptide_acetyltransf"/>
</dbReference>
<sequence>MAKTIIQDLSRFKMPDGFRGKPGWYVQLWWIVQGTLFALSPQFLYGYRRWLLRLFGAKVGKGAIIRPTVRFQFPWKVTLGENAWIGDDVILYSLGPISVGDNAVVSQRSYLCTGSHDPGLPEFPIWQQPIIIESECWIATDVYVGPGVTIGQGTIVGARSSVFKSLPPMKVCVGSPARPVRDRQ</sequence>
<dbReference type="Gene3D" id="2.160.10.10">
    <property type="entry name" value="Hexapeptide repeat proteins"/>
    <property type="match status" value="1"/>
</dbReference>
<dbReference type="STRING" id="478744.SAMN05444359_11135"/>
<comment type="similarity">
    <text evidence="1">Belongs to the transferase hexapeptide repeat family.</text>
</comment>
<reference evidence="7" key="1">
    <citation type="submission" date="2016-10" db="EMBL/GenBank/DDBJ databases">
        <authorList>
            <person name="Varghese N."/>
            <person name="Submissions S."/>
        </authorList>
    </citation>
    <scope>NUCLEOTIDE SEQUENCE [LARGE SCALE GENOMIC DNA]</scope>
    <source>
        <strain evidence="7">DSM 24740</strain>
    </source>
</reference>
<evidence type="ECO:0000313" key="7">
    <source>
        <dbReference type="Proteomes" id="UP000199021"/>
    </source>
</evidence>
<keyword evidence="5" id="KW-0472">Membrane</keyword>
<dbReference type="InParanoid" id="A0A1H9GNL9"/>
<keyword evidence="3" id="KW-0677">Repeat</keyword>
<dbReference type="InterPro" id="IPR001451">
    <property type="entry name" value="Hexapep"/>
</dbReference>
<dbReference type="CDD" id="cd05825">
    <property type="entry name" value="LbH_wcaF_like"/>
    <property type="match status" value="1"/>
</dbReference>
<dbReference type="AlphaFoldDB" id="A0A1H9GNL9"/>
<protein>
    <submittedName>
        <fullName evidence="6">Putative colanic acid biosynthesis acetyltransferase WcaF</fullName>
    </submittedName>
</protein>
<dbReference type="NCBIfam" id="NF007797">
    <property type="entry name" value="PRK10502.1"/>
    <property type="match status" value="1"/>
</dbReference>